<dbReference type="InterPro" id="IPR017736">
    <property type="entry name" value="Glyco_hydro_1_beta-glucosidase"/>
</dbReference>
<keyword evidence="6" id="KW-0119">Carbohydrate metabolism</keyword>
<dbReference type="NCBIfam" id="TIGR03356">
    <property type="entry name" value="BGL"/>
    <property type="match status" value="1"/>
</dbReference>
<dbReference type="PROSITE" id="PS00572">
    <property type="entry name" value="GLYCOSYL_HYDROL_F1_1"/>
    <property type="match status" value="1"/>
</dbReference>
<comment type="similarity">
    <text evidence="2 12">Belongs to the glycosyl hydrolase 1 family.</text>
</comment>
<name>A0A919L6Z8_9ACTN</name>
<evidence type="ECO:0000256" key="9">
    <source>
        <dbReference type="PIRSR" id="PIRSR617736-1"/>
    </source>
</evidence>
<dbReference type="PROSITE" id="PS00653">
    <property type="entry name" value="GLYCOSYL_HYDROL_F1_2"/>
    <property type="match status" value="1"/>
</dbReference>
<keyword evidence="8" id="KW-0624">Polysaccharide degradation</keyword>
<feature type="binding site" evidence="10">
    <location>
        <position position="317"/>
    </location>
    <ligand>
        <name>substrate</name>
    </ligand>
</feature>
<evidence type="ECO:0000256" key="2">
    <source>
        <dbReference type="ARBA" id="ARBA00010838"/>
    </source>
</evidence>
<feature type="active site" description="Nucleophile" evidence="9 11">
    <location>
        <position position="388"/>
    </location>
</feature>
<dbReference type="GO" id="GO:0005829">
    <property type="term" value="C:cytosol"/>
    <property type="evidence" value="ECO:0007669"/>
    <property type="project" value="TreeGrafter"/>
</dbReference>
<dbReference type="InterPro" id="IPR001360">
    <property type="entry name" value="Glyco_hydro_1"/>
</dbReference>
<evidence type="ECO:0000313" key="13">
    <source>
        <dbReference type="EMBL" id="GHH85031.1"/>
    </source>
</evidence>
<dbReference type="PANTHER" id="PTHR10353">
    <property type="entry name" value="GLYCOSYL HYDROLASE"/>
    <property type="match status" value="1"/>
</dbReference>
<keyword evidence="7 12" id="KW-0326">Glycosidase</keyword>
<dbReference type="EC" id="3.2.1.21" evidence="3 12"/>
<evidence type="ECO:0000256" key="3">
    <source>
        <dbReference type="ARBA" id="ARBA00012744"/>
    </source>
</evidence>
<comment type="caution">
    <text evidence="13">The sequence shown here is derived from an EMBL/GenBank/DDBJ whole genome shotgun (WGS) entry which is preliminary data.</text>
</comment>
<evidence type="ECO:0000313" key="14">
    <source>
        <dbReference type="Proteomes" id="UP000603708"/>
    </source>
</evidence>
<dbReference type="RefSeq" id="WP_189935952.1">
    <property type="nucleotide sequence ID" value="NZ_BNCD01000017.1"/>
</dbReference>
<evidence type="ECO:0000256" key="6">
    <source>
        <dbReference type="ARBA" id="ARBA00023277"/>
    </source>
</evidence>
<sequence>MTDTVHTPASGPTGATEPLVLPPGFVWGTATASYQIEGAVADGGRGPSIWDTFARTPGAVVNGDTGDVADDHYHRYREDVELLSELGATHYRFSLAWPRLQPDGTGELLPAGVDFYQRLVDALLEKGIEPWITLYHWDLPQALQDLGGWPHRDTADRFADYAARAFGKLGDRVRIWTTLNEPWCSAFLGYGSGQHAPGLTDPAAAARAVHHLLLGHGRAVRAMRAAAPAGGDHRFGITLNLYDVSPARADEPADRAAATRIDGLMNRIFLDPVLRGSYPTDVLDHLRERVADPADWIRDGDTAEIAQPVDALGINCYARHVVRAVDEPEPQGPSPWLGCEDIEFVTTGRPQTMMGWEIDPEGIYDVIARVHREYGGGTGRELPLYVTENGAAFDDPDTAGPDGAVHDPERIAYLDGYVRAALRARAEGADLRGYFVWSLMDNFEWALGYTRRFGIVHVDYATQRRTVKDSGHWFAGVARRSRDQG</sequence>
<proteinExistence type="inferred from homology"/>
<keyword evidence="5" id="KW-0136">Cellulose degradation</keyword>
<evidence type="ECO:0000256" key="8">
    <source>
        <dbReference type="ARBA" id="ARBA00023326"/>
    </source>
</evidence>
<dbReference type="InterPro" id="IPR033132">
    <property type="entry name" value="GH_1_N_CS"/>
</dbReference>
<feature type="binding site" evidence="10">
    <location>
        <position position="180"/>
    </location>
    <ligand>
        <name>substrate</name>
    </ligand>
</feature>
<dbReference type="GO" id="GO:0030245">
    <property type="term" value="P:cellulose catabolic process"/>
    <property type="evidence" value="ECO:0007669"/>
    <property type="project" value="UniProtKB-KW"/>
</dbReference>
<dbReference type="PANTHER" id="PTHR10353:SF36">
    <property type="entry name" value="LP05116P"/>
    <property type="match status" value="1"/>
</dbReference>
<evidence type="ECO:0000256" key="5">
    <source>
        <dbReference type="ARBA" id="ARBA00023001"/>
    </source>
</evidence>
<dbReference type="Pfam" id="PF00232">
    <property type="entry name" value="Glyco_hydro_1"/>
    <property type="match status" value="1"/>
</dbReference>
<dbReference type="SUPFAM" id="SSF51445">
    <property type="entry name" value="(Trans)glycosidases"/>
    <property type="match status" value="1"/>
</dbReference>
<protein>
    <recommendedName>
        <fullName evidence="3 12">Beta-glucosidase</fullName>
        <ecNumber evidence="3 12">3.2.1.21</ecNumber>
    </recommendedName>
</protein>
<evidence type="ECO:0000256" key="7">
    <source>
        <dbReference type="ARBA" id="ARBA00023295"/>
    </source>
</evidence>
<reference evidence="13" key="1">
    <citation type="journal article" date="2014" name="Int. J. Syst. Evol. Microbiol.">
        <title>Complete genome sequence of Corynebacterium casei LMG S-19264T (=DSM 44701T), isolated from a smear-ripened cheese.</title>
        <authorList>
            <consortium name="US DOE Joint Genome Institute (JGI-PGF)"/>
            <person name="Walter F."/>
            <person name="Albersmeier A."/>
            <person name="Kalinowski J."/>
            <person name="Ruckert C."/>
        </authorList>
    </citation>
    <scope>NUCLEOTIDE SEQUENCE</scope>
    <source>
        <strain evidence="13">JCM 5069</strain>
    </source>
</reference>
<feature type="binding site" evidence="10">
    <location>
        <begin position="444"/>
        <end position="445"/>
    </location>
    <ligand>
        <name>substrate</name>
    </ligand>
</feature>
<keyword evidence="4 12" id="KW-0378">Hydrolase</keyword>
<keyword evidence="14" id="KW-1185">Reference proteome</keyword>
<dbReference type="GO" id="GO:0008422">
    <property type="term" value="F:beta-glucosidase activity"/>
    <property type="evidence" value="ECO:0007669"/>
    <property type="project" value="UniProtKB-EC"/>
</dbReference>
<evidence type="ECO:0000256" key="11">
    <source>
        <dbReference type="PROSITE-ProRule" id="PRU10055"/>
    </source>
</evidence>
<dbReference type="Gene3D" id="3.20.20.80">
    <property type="entry name" value="Glycosidases"/>
    <property type="match status" value="1"/>
</dbReference>
<gene>
    <name evidence="13" type="ORF">GCM10018793_51420</name>
</gene>
<dbReference type="Proteomes" id="UP000603708">
    <property type="component" value="Unassembled WGS sequence"/>
</dbReference>
<feature type="active site" description="Proton donor" evidence="9">
    <location>
        <position position="181"/>
    </location>
</feature>
<feature type="binding site" evidence="10">
    <location>
        <position position="437"/>
    </location>
    <ligand>
        <name>substrate</name>
    </ligand>
</feature>
<reference evidence="13" key="2">
    <citation type="submission" date="2020-09" db="EMBL/GenBank/DDBJ databases">
        <authorList>
            <person name="Sun Q."/>
            <person name="Ohkuma M."/>
        </authorList>
    </citation>
    <scope>NUCLEOTIDE SEQUENCE</scope>
    <source>
        <strain evidence="13">JCM 5069</strain>
    </source>
</reference>
<comment type="catalytic activity">
    <reaction evidence="1 12">
        <text>Hydrolysis of terminal, non-reducing beta-D-glucosyl residues with release of beta-D-glucose.</text>
        <dbReference type="EC" id="3.2.1.21"/>
    </reaction>
</comment>
<dbReference type="FunFam" id="3.20.20.80:FF:000004">
    <property type="entry name" value="Beta-glucosidase 6-phospho-beta-glucosidase"/>
    <property type="match status" value="1"/>
</dbReference>
<dbReference type="EMBL" id="BNCD01000017">
    <property type="protein sequence ID" value="GHH85031.1"/>
    <property type="molecule type" value="Genomic_DNA"/>
</dbReference>
<dbReference type="InterPro" id="IPR018120">
    <property type="entry name" value="Glyco_hydro_1_AS"/>
</dbReference>
<evidence type="ECO:0000256" key="4">
    <source>
        <dbReference type="ARBA" id="ARBA00022801"/>
    </source>
</evidence>
<feature type="binding site" evidence="10">
    <location>
        <position position="35"/>
    </location>
    <ligand>
        <name>substrate</name>
    </ligand>
</feature>
<organism evidence="13 14">
    <name type="scientific">Streptomyces sulfonofaciens</name>
    <dbReference type="NCBI Taxonomy" id="68272"/>
    <lineage>
        <taxon>Bacteria</taxon>
        <taxon>Bacillati</taxon>
        <taxon>Actinomycetota</taxon>
        <taxon>Actinomycetes</taxon>
        <taxon>Kitasatosporales</taxon>
        <taxon>Streptomycetaceae</taxon>
        <taxon>Streptomyces</taxon>
    </lineage>
</organism>
<evidence type="ECO:0000256" key="12">
    <source>
        <dbReference type="RuleBase" id="RU361175"/>
    </source>
</evidence>
<accession>A0A919L6Z8</accession>
<feature type="binding site" evidence="10">
    <location>
        <position position="136"/>
    </location>
    <ligand>
        <name>substrate</name>
    </ligand>
</feature>
<evidence type="ECO:0000256" key="1">
    <source>
        <dbReference type="ARBA" id="ARBA00000448"/>
    </source>
</evidence>
<dbReference type="AlphaFoldDB" id="A0A919L6Z8"/>
<evidence type="ECO:0000256" key="10">
    <source>
        <dbReference type="PIRSR" id="PIRSR617736-2"/>
    </source>
</evidence>
<dbReference type="PRINTS" id="PR00131">
    <property type="entry name" value="GLHYDRLASE1"/>
</dbReference>
<dbReference type="InterPro" id="IPR017853">
    <property type="entry name" value="GH"/>
</dbReference>